<evidence type="ECO:0000259" key="2">
    <source>
        <dbReference type="PROSITE" id="PS50206"/>
    </source>
</evidence>
<keyword evidence="1" id="KW-0472">Membrane</keyword>
<dbReference type="Gene3D" id="3.40.50.1820">
    <property type="entry name" value="alpha/beta hydrolase"/>
    <property type="match status" value="1"/>
</dbReference>
<organism evidence="3 4">
    <name type="scientific">Carpediemonas membranifera</name>
    <dbReference type="NCBI Taxonomy" id="201153"/>
    <lineage>
        <taxon>Eukaryota</taxon>
        <taxon>Metamonada</taxon>
        <taxon>Carpediemonas-like organisms</taxon>
        <taxon>Carpediemonas</taxon>
    </lineage>
</organism>
<dbReference type="GO" id="GO:0016787">
    <property type="term" value="F:hydrolase activity"/>
    <property type="evidence" value="ECO:0007669"/>
    <property type="project" value="UniProtKB-KW"/>
</dbReference>
<sequence length="563" mass="62450">MNSIRQFWTELKDVGVSKLRIGSSLHANSQFRYAEEYVTTVEEHVINFLHGYGFKSAATSRFATEMRIKRFRRNILFAGAIFLLLVIPLSLSIAFLFLRVPQSSFTCPAGTSWSGIKCLQCDSVKWSHANSAFCKMPDVMLESSRNDPTLPYLQCGLPSAPVECPYRFSDPDNVESIATTLCRGQVGQTGYEYDYGRLQEVLIPITPAASAPDFVITSQSSFAWDSTVTEWAKGQMYRAVVFCYSLCPVDKMLDVESMKCLDSPQNILYTQTRNPTVSERIYNSYHYYQSTSLFSGQPTVILIHGGSFHGADKRDYVKVGQWFNKAGFPTAIVNYRQLDYLRTIDKRGLTPAKSIYESVEDIAQAVKEVRDRVKGEVLLVGHGAGVYLTSMLLSNATLLQQSTLVSGTNANSIFGVLFLGGVYNVTDAALNPGAPSGLHEMASQIIFTNPDIDSIFRLTDPDTISHFKDVPIALVPAQMENPDSVYGRQSTAAAAKMKAAGFNNVDVLELDGYESQIQDPLKLAPFLDLLYGIDSNEAISVAYKSWLNSILPKTVRIEMDAFD</sequence>
<feature type="domain" description="Rhodanese" evidence="2">
    <location>
        <begin position="487"/>
        <end position="522"/>
    </location>
</feature>
<keyword evidence="1" id="KW-1133">Transmembrane helix</keyword>
<evidence type="ECO:0000256" key="1">
    <source>
        <dbReference type="SAM" id="Phobius"/>
    </source>
</evidence>
<evidence type="ECO:0000313" key="4">
    <source>
        <dbReference type="Proteomes" id="UP000717585"/>
    </source>
</evidence>
<dbReference type="InterPro" id="IPR029058">
    <property type="entry name" value="AB_hydrolase_fold"/>
</dbReference>
<dbReference type="SUPFAM" id="SSF53474">
    <property type="entry name" value="alpha/beta-Hydrolases"/>
    <property type="match status" value="1"/>
</dbReference>
<reference evidence="3" key="1">
    <citation type="submission" date="2021-05" db="EMBL/GenBank/DDBJ databases">
        <title>A free-living protist that lacks canonical eukaryotic 1 DNA replication and segregation systems.</title>
        <authorList>
            <person name="Salas-Leiva D.E."/>
            <person name="Tromer E.C."/>
            <person name="Curtis B.A."/>
            <person name="Jerlstrom-Hultqvist J."/>
            <person name="Kolisko M."/>
            <person name="Yi Z."/>
            <person name="Salas-Leiva J.S."/>
            <person name="Gallot-Lavallee L."/>
            <person name="Kops G.J.P.L."/>
            <person name="Archibald J.M."/>
            <person name="Simpson A.G.B."/>
            <person name="Roger A.J."/>
        </authorList>
    </citation>
    <scope>NUCLEOTIDE SEQUENCE</scope>
    <source>
        <strain evidence="3">BICM</strain>
    </source>
</reference>
<keyword evidence="4" id="KW-1185">Reference proteome</keyword>
<evidence type="ECO:0000313" key="3">
    <source>
        <dbReference type="EMBL" id="KAG9394519.1"/>
    </source>
</evidence>
<accession>A0A8J6B563</accession>
<dbReference type="PROSITE" id="PS50206">
    <property type="entry name" value="RHODANESE_3"/>
    <property type="match status" value="1"/>
</dbReference>
<protein>
    <submittedName>
        <fullName evidence="3">Alpha/beta hydrolase family</fullName>
    </submittedName>
</protein>
<keyword evidence="1" id="KW-0812">Transmembrane</keyword>
<comment type="caution">
    <text evidence="3">The sequence shown here is derived from an EMBL/GenBank/DDBJ whole genome shotgun (WGS) entry which is preliminary data.</text>
</comment>
<proteinExistence type="predicted"/>
<dbReference type="OrthoDB" id="19653at2759"/>
<dbReference type="EMBL" id="JAHDYR010000015">
    <property type="protein sequence ID" value="KAG9394519.1"/>
    <property type="molecule type" value="Genomic_DNA"/>
</dbReference>
<keyword evidence="3" id="KW-0378">Hydrolase</keyword>
<gene>
    <name evidence="3" type="ORF">J8273_4193</name>
</gene>
<dbReference type="InterPro" id="IPR001763">
    <property type="entry name" value="Rhodanese-like_dom"/>
</dbReference>
<feature type="transmembrane region" description="Helical" evidence="1">
    <location>
        <begin position="75"/>
        <end position="98"/>
    </location>
</feature>
<dbReference type="AlphaFoldDB" id="A0A8J6B563"/>
<name>A0A8J6B563_9EUKA</name>
<dbReference type="Proteomes" id="UP000717585">
    <property type="component" value="Unassembled WGS sequence"/>
</dbReference>